<evidence type="ECO:0000256" key="1">
    <source>
        <dbReference type="SAM" id="MobiDB-lite"/>
    </source>
</evidence>
<dbReference type="STRING" id="344612.A1CGC3"/>
<sequence length="615" mass="67904">MDFTENRSLRPPDHPQFNIRRKPVSNPNIHQSYRDDGNRGLLQPPSPTFRGVTRISSHEVPPALPPRPPLRSKASAHTIGDPRSGRRDGDLDNSTWSATPFHRAATDIFPAPHPQPSQSPASATVQKAYGEARHFLGGLISHPAESNKHFSILRHSPGVIFYRGSTTSVTISIFSDAPLPPDRSLWLQNKGWTGKTGMRAKAFLRLTDDWLDITPTLALHANQVEPNDERAWQRDISKFLKKASSRVRDTQRLRETVVARIPAEAEDGYFQVVLCQGPKKKVLCTSPVFRILSTSLSPSSIRGASLSTLPLEVGAMVMGLYAQATVQRVIDPVSTVVQARIDPLRPSWMAQTAAETAIGIGTALRSGGDDGDSNPAARLARGQQQTIHLESGPSPPYPVAFKAQGTLLQRGDYFDAQKLHLSKIPDVVIDRLHGYFFGWARIAITRDNNSEGASGHWHQIVLAIRNLDPSQQGRVTLSQVMKRVTTLRFLEDVELPPQARVEVRVLGFLRPDLPPPTGRTEKELLEARNAAAEAAMLADSYDVTYVQNVLQYPAWGPEAQNRAGLIDRTKGGLENIRARGQKVVDSVPLHRLGVRSPAAEMRDRQITVSGFYIVR</sequence>
<dbReference type="RefSeq" id="XP_001272429.1">
    <property type="nucleotide sequence ID" value="XM_001272428.1"/>
</dbReference>
<dbReference type="VEuPathDB" id="FungiDB:ACLA_066390"/>
<evidence type="ECO:0000313" key="3">
    <source>
        <dbReference type="Proteomes" id="UP000006701"/>
    </source>
</evidence>
<reference evidence="2 3" key="1">
    <citation type="journal article" date="2008" name="PLoS Genet.">
        <title>Genomic islands in the pathogenic filamentous fungus Aspergillus fumigatus.</title>
        <authorList>
            <person name="Fedorova N.D."/>
            <person name="Khaldi N."/>
            <person name="Joardar V.S."/>
            <person name="Maiti R."/>
            <person name="Amedeo P."/>
            <person name="Anderson M.J."/>
            <person name="Crabtree J."/>
            <person name="Silva J.C."/>
            <person name="Badger J.H."/>
            <person name="Albarraq A."/>
            <person name="Angiuoli S."/>
            <person name="Bussey H."/>
            <person name="Bowyer P."/>
            <person name="Cotty P.J."/>
            <person name="Dyer P.S."/>
            <person name="Egan A."/>
            <person name="Galens K."/>
            <person name="Fraser-Liggett C.M."/>
            <person name="Haas B.J."/>
            <person name="Inman J.M."/>
            <person name="Kent R."/>
            <person name="Lemieux S."/>
            <person name="Malavazi I."/>
            <person name="Orvis J."/>
            <person name="Roemer T."/>
            <person name="Ronning C.M."/>
            <person name="Sundaram J.P."/>
            <person name="Sutton G."/>
            <person name="Turner G."/>
            <person name="Venter J.C."/>
            <person name="White O.R."/>
            <person name="Whitty B.R."/>
            <person name="Youngman P."/>
            <person name="Wolfe K.H."/>
            <person name="Goldman G.H."/>
            <person name="Wortman J.R."/>
            <person name="Jiang B."/>
            <person name="Denning D.W."/>
            <person name="Nierman W.C."/>
        </authorList>
    </citation>
    <scope>NUCLEOTIDE SEQUENCE [LARGE SCALE GENOMIC DNA]</scope>
    <source>
        <strain evidence="3">ATCC 1007 / CBS 513.65 / DSM 816 / NCTC 3887 / NRRL 1</strain>
    </source>
</reference>
<keyword evidence="3" id="KW-1185">Reference proteome</keyword>
<accession>A1CGC3</accession>
<dbReference type="AlphaFoldDB" id="A1CGC3"/>
<proteinExistence type="predicted"/>
<feature type="region of interest" description="Disordered" evidence="1">
    <location>
        <begin position="1"/>
        <end position="97"/>
    </location>
</feature>
<protein>
    <recommendedName>
        <fullName evidence="4">LipA and NB-ARC domain protein</fullName>
    </recommendedName>
</protein>
<dbReference type="KEGG" id="act:ACLA_066390"/>
<name>A1CGC3_ASPCL</name>
<feature type="compositionally biased region" description="Basic and acidic residues" evidence="1">
    <location>
        <begin position="1"/>
        <end position="13"/>
    </location>
</feature>
<dbReference type="OMA" id="FQLVLCQ"/>
<evidence type="ECO:0000313" key="2">
    <source>
        <dbReference type="EMBL" id="EAW11003.1"/>
    </source>
</evidence>
<gene>
    <name evidence="2" type="ORF">ACLA_066390</name>
</gene>
<organism evidence="2 3">
    <name type="scientific">Aspergillus clavatus (strain ATCC 1007 / CBS 513.65 / DSM 816 / NCTC 3887 / NRRL 1 / QM 1276 / 107)</name>
    <dbReference type="NCBI Taxonomy" id="344612"/>
    <lineage>
        <taxon>Eukaryota</taxon>
        <taxon>Fungi</taxon>
        <taxon>Dikarya</taxon>
        <taxon>Ascomycota</taxon>
        <taxon>Pezizomycotina</taxon>
        <taxon>Eurotiomycetes</taxon>
        <taxon>Eurotiomycetidae</taxon>
        <taxon>Eurotiales</taxon>
        <taxon>Aspergillaceae</taxon>
        <taxon>Aspergillus</taxon>
        <taxon>Aspergillus subgen. Fumigati</taxon>
    </lineage>
</organism>
<dbReference type="Proteomes" id="UP000006701">
    <property type="component" value="Unassembled WGS sequence"/>
</dbReference>
<dbReference type="EMBL" id="DS027053">
    <property type="protein sequence ID" value="EAW11003.1"/>
    <property type="molecule type" value="Genomic_DNA"/>
</dbReference>
<dbReference type="OrthoDB" id="276388at2759"/>
<evidence type="ECO:0008006" key="4">
    <source>
        <dbReference type="Google" id="ProtNLM"/>
    </source>
</evidence>
<dbReference type="GeneID" id="4704604"/>
<dbReference type="HOGENOM" id="CLU_022880_0_0_1"/>
<dbReference type="eggNOG" id="ENOG502SG7E">
    <property type="taxonomic scope" value="Eukaryota"/>
</dbReference>